<protein>
    <submittedName>
        <fullName evidence="1">Uncharacterized protein</fullName>
    </submittedName>
</protein>
<dbReference type="AlphaFoldDB" id="A0A6C0J1U6"/>
<evidence type="ECO:0000313" key="1">
    <source>
        <dbReference type="EMBL" id="QHT97623.1"/>
    </source>
</evidence>
<proteinExistence type="predicted"/>
<name>A0A6C0J1U6_9ZZZZ</name>
<accession>A0A6C0J1U6</accession>
<dbReference type="EMBL" id="MN740283">
    <property type="protein sequence ID" value="QHT97623.1"/>
    <property type="molecule type" value="Genomic_DNA"/>
</dbReference>
<reference evidence="1" key="1">
    <citation type="journal article" date="2020" name="Nature">
        <title>Giant virus diversity and host interactions through global metagenomics.</title>
        <authorList>
            <person name="Schulz F."/>
            <person name="Roux S."/>
            <person name="Paez-Espino D."/>
            <person name="Jungbluth S."/>
            <person name="Walsh D.A."/>
            <person name="Denef V.J."/>
            <person name="McMahon K.D."/>
            <person name="Konstantinidis K.T."/>
            <person name="Eloe-Fadrosh E.A."/>
            <person name="Kyrpides N.C."/>
            <person name="Woyke T."/>
        </authorList>
    </citation>
    <scope>NUCLEOTIDE SEQUENCE</scope>
    <source>
        <strain evidence="1">GVMAG-M-3300025572-1</strain>
    </source>
</reference>
<sequence>MNLSHYGQIVHSNFKGKEEGETYSSIVRRLKDRLRWVNGIEQVRELTRGRIIEKLAQSSLPMETLGQISAWVLTRKRRRSPDKKEERPKKKARFTKELPQGEKNRLRSHYCQRCSDTASHFDRKRVSVRLPFEHAYGRCPLYCHDCSREGSRACQNPEEHLKFSCLLCDTELSNHPTEKCRYTRLYD</sequence>
<organism evidence="1">
    <name type="scientific">viral metagenome</name>
    <dbReference type="NCBI Taxonomy" id="1070528"/>
    <lineage>
        <taxon>unclassified sequences</taxon>
        <taxon>metagenomes</taxon>
        <taxon>organismal metagenomes</taxon>
    </lineage>
</organism>